<dbReference type="InterPro" id="IPR000914">
    <property type="entry name" value="SBP_5_dom"/>
</dbReference>
<dbReference type="GO" id="GO:0030288">
    <property type="term" value="C:outer membrane-bounded periplasmic space"/>
    <property type="evidence" value="ECO:0007669"/>
    <property type="project" value="UniProtKB-ARBA"/>
</dbReference>
<evidence type="ECO:0000256" key="2">
    <source>
        <dbReference type="ARBA" id="ARBA00022729"/>
    </source>
</evidence>
<keyword evidence="2 3" id="KW-0732">Signal</keyword>
<name>E1R144_SEDSS</name>
<evidence type="ECO:0000256" key="1">
    <source>
        <dbReference type="ARBA" id="ARBA00005695"/>
    </source>
</evidence>
<dbReference type="GO" id="GO:0015833">
    <property type="term" value="P:peptide transport"/>
    <property type="evidence" value="ECO:0007669"/>
    <property type="project" value="TreeGrafter"/>
</dbReference>
<evidence type="ECO:0000256" key="3">
    <source>
        <dbReference type="SAM" id="SignalP"/>
    </source>
</evidence>
<dbReference type="KEGG" id="ssm:Spirs_1164"/>
<dbReference type="AlphaFoldDB" id="E1R144"/>
<feature type="signal peptide" evidence="3">
    <location>
        <begin position="1"/>
        <end position="24"/>
    </location>
</feature>
<dbReference type="EMBL" id="CP002116">
    <property type="protein sequence ID" value="ADK80293.1"/>
    <property type="molecule type" value="Genomic_DNA"/>
</dbReference>
<protein>
    <submittedName>
        <fullName evidence="5">Extracellular solute-binding protein family 5</fullName>
    </submittedName>
</protein>
<dbReference type="Gene3D" id="3.90.76.10">
    <property type="entry name" value="Dipeptide-binding Protein, Domain 1"/>
    <property type="match status" value="1"/>
</dbReference>
<dbReference type="Gene3D" id="3.10.105.10">
    <property type="entry name" value="Dipeptide-binding Protein, Domain 3"/>
    <property type="match status" value="1"/>
</dbReference>
<evidence type="ECO:0000313" key="5">
    <source>
        <dbReference type="EMBL" id="ADK80293.1"/>
    </source>
</evidence>
<sequence length="576" mass="64605">MKKKISAGRLIMTMVLLLSMSFFGACSQKKPSDGGTADAAVESDAKDSVRRGGIVNVTSTKQGVLIKNFNPFSPNALQSTFGCFYETLVFANEYSGEVTPWLAERYSWSEDLKSLEFHLRKDVKWNDGEAFDADDVIFTLELAKGDKALDKAGIWNQGLVDVKKIDAYTIDFTFEEVNTTVLPQMASLYIMPEHIWASVDNPSEWTGNENPVGTGPFVFDEGSFTEQSYRLKRNPLYWQLGEDGKPLPYIDGVQYVGATGNAQAQMKIISGEVDWGAYFLANIDETYVKRDPDHNHYWLPEGNIVYLNLNNGKEPFSNRNVRRALAMAIDQKEITTIMNSGAVPAGQAGVKTGYLSWVPEDAESFRLSFDSDAAVRLLESEGYAKNAKGIMEKDGKALSFELYVPTGWTDWITAVETVSNQLKEIGIDARVNQAAWPSPFLDNITTGNYDISIDYVNSGFSPYYQYNNILPSRHWAPVGEDATGHSQVRYRNEKLDQAFSAYRRTADKNEQLGYIHTILSAVMEDTPLVPLFFNPTWYEYSTRNFTGWPKADDPYTVPKAAGMDKMPVFLNLRPKN</sequence>
<gene>
    <name evidence="5" type="ordered locus">Spirs_1164</name>
</gene>
<dbReference type="InterPro" id="IPR030678">
    <property type="entry name" value="Peptide/Ni-bd"/>
</dbReference>
<dbReference type="PIRSF" id="PIRSF002741">
    <property type="entry name" value="MppA"/>
    <property type="match status" value="1"/>
</dbReference>
<feature type="chain" id="PRO_5003150539" evidence="3">
    <location>
        <begin position="25"/>
        <end position="576"/>
    </location>
</feature>
<organism evidence="5 6">
    <name type="scientific">Sediminispirochaeta smaragdinae (strain DSM 11293 / JCM 15392 / SEBR 4228)</name>
    <name type="common">Spirochaeta smaragdinae</name>
    <dbReference type="NCBI Taxonomy" id="573413"/>
    <lineage>
        <taxon>Bacteria</taxon>
        <taxon>Pseudomonadati</taxon>
        <taxon>Spirochaetota</taxon>
        <taxon>Spirochaetia</taxon>
        <taxon>Spirochaetales</taxon>
        <taxon>Spirochaetaceae</taxon>
        <taxon>Sediminispirochaeta</taxon>
    </lineage>
</organism>
<accession>E1R144</accession>
<keyword evidence="6" id="KW-1185">Reference proteome</keyword>
<reference evidence="5 6" key="1">
    <citation type="journal article" date="2010" name="Stand. Genomic Sci.">
        <title>Complete genome sequence of Spirochaeta smaragdinae type strain (SEBR 4228).</title>
        <authorList>
            <person name="Mavromatis K."/>
            <person name="Yasawong M."/>
            <person name="Chertkov O."/>
            <person name="Lapidus A."/>
            <person name="Lucas S."/>
            <person name="Nolan M."/>
            <person name="Del Rio T.G."/>
            <person name="Tice H."/>
            <person name="Cheng J.F."/>
            <person name="Pitluck S."/>
            <person name="Liolios K."/>
            <person name="Ivanova N."/>
            <person name="Tapia R."/>
            <person name="Han C."/>
            <person name="Bruce D."/>
            <person name="Goodwin L."/>
            <person name="Pati A."/>
            <person name="Chen A."/>
            <person name="Palaniappan K."/>
            <person name="Land M."/>
            <person name="Hauser L."/>
            <person name="Chang Y.J."/>
            <person name="Jeffries C.D."/>
            <person name="Detter J.C."/>
            <person name="Rohde M."/>
            <person name="Brambilla E."/>
            <person name="Spring S."/>
            <person name="Goker M."/>
            <person name="Sikorski J."/>
            <person name="Woyke T."/>
            <person name="Bristow J."/>
            <person name="Eisen J.A."/>
            <person name="Markowitz V."/>
            <person name="Hugenholtz P."/>
            <person name="Klenk H.P."/>
            <person name="Kyrpides N.C."/>
        </authorList>
    </citation>
    <scope>NUCLEOTIDE SEQUENCE [LARGE SCALE GENOMIC DNA]</scope>
    <source>
        <strain evidence="6">DSM 11293 / JCM 15392 / SEBR 4228</strain>
    </source>
</reference>
<feature type="domain" description="Solute-binding protein family 5" evidence="4">
    <location>
        <begin position="97"/>
        <end position="469"/>
    </location>
</feature>
<dbReference type="PROSITE" id="PS51257">
    <property type="entry name" value="PROKAR_LIPOPROTEIN"/>
    <property type="match status" value="1"/>
</dbReference>
<dbReference type="PANTHER" id="PTHR30290">
    <property type="entry name" value="PERIPLASMIC BINDING COMPONENT OF ABC TRANSPORTER"/>
    <property type="match status" value="1"/>
</dbReference>
<dbReference type="Pfam" id="PF00496">
    <property type="entry name" value="SBP_bac_5"/>
    <property type="match status" value="1"/>
</dbReference>
<dbReference type="SUPFAM" id="SSF53850">
    <property type="entry name" value="Periplasmic binding protein-like II"/>
    <property type="match status" value="1"/>
</dbReference>
<dbReference type="HOGENOM" id="CLU_017028_8_3_12"/>
<dbReference type="Gene3D" id="3.40.190.10">
    <property type="entry name" value="Periplasmic binding protein-like II"/>
    <property type="match status" value="1"/>
</dbReference>
<dbReference type="GO" id="GO:0043190">
    <property type="term" value="C:ATP-binding cassette (ABC) transporter complex"/>
    <property type="evidence" value="ECO:0007669"/>
    <property type="project" value="InterPro"/>
</dbReference>
<dbReference type="Proteomes" id="UP000002318">
    <property type="component" value="Chromosome"/>
</dbReference>
<dbReference type="PROSITE" id="PS01040">
    <property type="entry name" value="SBP_BACTERIAL_5"/>
    <property type="match status" value="1"/>
</dbReference>
<evidence type="ECO:0000259" key="4">
    <source>
        <dbReference type="Pfam" id="PF00496"/>
    </source>
</evidence>
<dbReference type="STRING" id="573413.Spirs_1164"/>
<dbReference type="RefSeq" id="WP_013253757.1">
    <property type="nucleotide sequence ID" value="NC_014364.1"/>
</dbReference>
<dbReference type="InterPro" id="IPR039424">
    <property type="entry name" value="SBP_5"/>
</dbReference>
<dbReference type="eggNOG" id="COG0747">
    <property type="taxonomic scope" value="Bacteria"/>
</dbReference>
<comment type="similarity">
    <text evidence="1">Belongs to the bacterial solute-binding protein 5 family.</text>
</comment>
<proteinExistence type="inferred from homology"/>
<dbReference type="CDD" id="cd08509">
    <property type="entry name" value="PBP2_TmCBP_oligosaccharides_like"/>
    <property type="match status" value="1"/>
</dbReference>
<dbReference type="OrthoDB" id="304884at2"/>
<dbReference type="InterPro" id="IPR023765">
    <property type="entry name" value="SBP_5_CS"/>
</dbReference>
<dbReference type="GO" id="GO:1904680">
    <property type="term" value="F:peptide transmembrane transporter activity"/>
    <property type="evidence" value="ECO:0007669"/>
    <property type="project" value="TreeGrafter"/>
</dbReference>
<evidence type="ECO:0000313" key="6">
    <source>
        <dbReference type="Proteomes" id="UP000002318"/>
    </source>
</evidence>